<keyword evidence="9" id="KW-0548">Nucleotidyltransferase</keyword>
<accession>A0A8J7RVC1</accession>
<evidence type="ECO:0000256" key="4">
    <source>
        <dbReference type="ARBA" id="ARBA00022741"/>
    </source>
</evidence>
<dbReference type="CDD" id="cd02503">
    <property type="entry name" value="MobA"/>
    <property type="match status" value="1"/>
</dbReference>
<dbReference type="GO" id="GO:0061603">
    <property type="term" value="F:molybdenum cofactor guanylyltransferase activity"/>
    <property type="evidence" value="ECO:0007669"/>
    <property type="project" value="UniProtKB-EC"/>
</dbReference>
<dbReference type="Gene3D" id="3.90.550.10">
    <property type="entry name" value="Spore Coat Polysaccharide Biosynthesis Protein SpsA, Chain A"/>
    <property type="match status" value="1"/>
</dbReference>
<dbReference type="GO" id="GO:0046872">
    <property type="term" value="F:metal ion binding"/>
    <property type="evidence" value="ECO:0007669"/>
    <property type="project" value="UniProtKB-KW"/>
</dbReference>
<dbReference type="GO" id="GO:0005525">
    <property type="term" value="F:GTP binding"/>
    <property type="evidence" value="ECO:0007669"/>
    <property type="project" value="UniProtKB-KW"/>
</dbReference>
<keyword evidence="2 9" id="KW-0808">Transferase</keyword>
<feature type="domain" description="MobA-like NTP transferase" evidence="8">
    <location>
        <begin position="4"/>
        <end position="187"/>
    </location>
</feature>
<protein>
    <submittedName>
        <fullName evidence="9">Molybdopterin-guanine dinucleotide biosynthesis protein A</fullName>
        <ecNumber evidence="9">2.7.7.77</ecNumber>
    </submittedName>
</protein>
<dbReference type="PANTHER" id="PTHR19136">
    <property type="entry name" value="MOLYBDENUM COFACTOR GUANYLYLTRANSFERASE"/>
    <property type="match status" value="1"/>
</dbReference>
<dbReference type="InterPro" id="IPR025877">
    <property type="entry name" value="MobA-like_NTP_Trfase"/>
</dbReference>
<keyword evidence="4" id="KW-0547">Nucleotide-binding</keyword>
<dbReference type="GO" id="GO:0006777">
    <property type="term" value="P:Mo-molybdopterin cofactor biosynthetic process"/>
    <property type="evidence" value="ECO:0007669"/>
    <property type="project" value="UniProtKB-KW"/>
</dbReference>
<keyword evidence="3" id="KW-0479">Metal-binding</keyword>
<evidence type="ECO:0000256" key="2">
    <source>
        <dbReference type="ARBA" id="ARBA00022679"/>
    </source>
</evidence>
<dbReference type="SUPFAM" id="SSF53448">
    <property type="entry name" value="Nucleotide-diphospho-sugar transferases"/>
    <property type="match status" value="1"/>
</dbReference>
<sequence>MTTGAILAGGRSTRFGDADKAVAPIAGVPMIRRVADRFAGTDDPVPPGADRAGGGDPVVDELVVNCRPDQREAIAEALSGIPLPVRWALDEEPDLGPLAGIRNACRAATDPYAVVVACDMPFVDPAFVAALRETAAGTASGTETETEAVVPRLDDRWYQTTQAVYATDPATDACDRALDRGDRKVLALVDRLDAVVVDDEAIRSLTTERTFTNVNTLAELDEAERAVAAAVDTE</sequence>
<reference evidence="9 10" key="1">
    <citation type="submission" date="2021-03" db="EMBL/GenBank/DDBJ databases">
        <title>Genomic Encyclopedia of Type Strains, Phase IV (KMG-IV): sequencing the most valuable type-strain genomes for metagenomic binning, comparative biology and taxonomic classification.</title>
        <authorList>
            <person name="Goeker M."/>
        </authorList>
    </citation>
    <scope>NUCLEOTIDE SEQUENCE [LARGE SCALE GENOMIC DNA]</scope>
    <source>
        <strain evidence="9 10">DSM 12287</strain>
    </source>
</reference>
<dbReference type="AlphaFoldDB" id="A0A8J7RVC1"/>
<organism evidence="9 10">
    <name type="scientific">Halorubrum trapanicum</name>
    <dbReference type="NCBI Taxonomy" id="29284"/>
    <lineage>
        <taxon>Archaea</taxon>
        <taxon>Methanobacteriati</taxon>
        <taxon>Methanobacteriota</taxon>
        <taxon>Stenosarchaea group</taxon>
        <taxon>Halobacteria</taxon>
        <taxon>Halobacteriales</taxon>
        <taxon>Haloferacaceae</taxon>
        <taxon>Halorubrum</taxon>
    </lineage>
</organism>
<dbReference type="PANTHER" id="PTHR19136:SF81">
    <property type="entry name" value="MOLYBDENUM COFACTOR GUANYLYLTRANSFERASE"/>
    <property type="match status" value="1"/>
</dbReference>
<evidence type="ECO:0000256" key="3">
    <source>
        <dbReference type="ARBA" id="ARBA00022723"/>
    </source>
</evidence>
<evidence type="ECO:0000313" key="9">
    <source>
        <dbReference type="EMBL" id="MBP1902287.1"/>
    </source>
</evidence>
<proteinExistence type="predicted"/>
<evidence type="ECO:0000256" key="1">
    <source>
        <dbReference type="ARBA" id="ARBA00022490"/>
    </source>
</evidence>
<dbReference type="EC" id="2.7.7.77" evidence="9"/>
<keyword evidence="7" id="KW-0501">Molybdenum cofactor biosynthesis</keyword>
<evidence type="ECO:0000313" key="10">
    <source>
        <dbReference type="Proteomes" id="UP000770586"/>
    </source>
</evidence>
<keyword evidence="1" id="KW-0963">Cytoplasm</keyword>
<evidence type="ECO:0000256" key="6">
    <source>
        <dbReference type="ARBA" id="ARBA00023134"/>
    </source>
</evidence>
<keyword evidence="10" id="KW-1185">Reference proteome</keyword>
<dbReference type="InterPro" id="IPR029044">
    <property type="entry name" value="Nucleotide-diphossugar_trans"/>
</dbReference>
<dbReference type="Pfam" id="PF12804">
    <property type="entry name" value="NTP_transf_3"/>
    <property type="match status" value="1"/>
</dbReference>
<dbReference type="RefSeq" id="WP_210113163.1">
    <property type="nucleotide sequence ID" value="NZ_BAAADX010000001.1"/>
</dbReference>
<name>A0A8J7RVC1_9EURY</name>
<keyword evidence="6" id="KW-0342">GTP-binding</keyword>
<dbReference type="InterPro" id="IPR013482">
    <property type="entry name" value="Molybde_CF_guanTrfase"/>
</dbReference>
<dbReference type="EMBL" id="JAGGKE010000007">
    <property type="protein sequence ID" value="MBP1902287.1"/>
    <property type="molecule type" value="Genomic_DNA"/>
</dbReference>
<evidence type="ECO:0000259" key="8">
    <source>
        <dbReference type="Pfam" id="PF12804"/>
    </source>
</evidence>
<dbReference type="Proteomes" id="UP000770586">
    <property type="component" value="Unassembled WGS sequence"/>
</dbReference>
<gene>
    <name evidence="9" type="ORF">J2744_001971</name>
</gene>
<comment type="caution">
    <text evidence="9">The sequence shown here is derived from an EMBL/GenBank/DDBJ whole genome shotgun (WGS) entry which is preliminary data.</text>
</comment>
<evidence type="ECO:0000256" key="5">
    <source>
        <dbReference type="ARBA" id="ARBA00022842"/>
    </source>
</evidence>
<dbReference type="OrthoDB" id="28434at2157"/>
<evidence type="ECO:0000256" key="7">
    <source>
        <dbReference type="ARBA" id="ARBA00023150"/>
    </source>
</evidence>
<keyword evidence="5" id="KW-0460">Magnesium</keyword>